<evidence type="ECO:0000256" key="2">
    <source>
        <dbReference type="ARBA" id="ARBA00023015"/>
    </source>
</evidence>
<dbReference type="InterPro" id="IPR007627">
    <property type="entry name" value="RNA_pol_sigma70_r2"/>
</dbReference>
<dbReference type="GO" id="GO:0006352">
    <property type="term" value="P:DNA-templated transcription initiation"/>
    <property type="evidence" value="ECO:0007669"/>
    <property type="project" value="InterPro"/>
</dbReference>
<keyword evidence="3" id="KW-0731">Sigma factor</keyword>
<dbReference type="Pfam" id="PF04545">
    <property type="entry name" value="Sigma70_r4"/>
    <property type="match status" value="1"/>
</dbReference>
<dbReference type="EMBL" id="LVJH01000027">
    <property type="protein sequence ID" value="OAB41648.1"/>
    <property type="molecule type" value="Genomic_DNA"/>
</dbReference>
<dbReference type="InterPro" id="IPR013325">
    <property type="entry name" value="RNA_pol_sigma_r2"/>
</dbReference>
<proteinExistence type="inferred from homology"/>
<dbReference type="InterPro" id="IPR007630">
    <property type="entry name" value="RNA_pol_sigma70_r4"/>
</dbReference>
<dbReference type="InterPro" id="IPR014284">
    <property type="entry name" value="RNA_pol_sigma-70_dom"/>
</dbReference>
<comment type="similarity">
    <text evidence="1">Belongs to the sigma-70 factor family. ECF subfamily.</text>
</comment>
<gene>
    <name evidence="8" type="ORF">PGLA_15320</name>
</gene>
<dbReference type="NCBIfam" id="TIGR02937">
    <property type="entry name" value="sigma70-ECF"/>
    <property type="match status" value="1"/>
</dbReference>
<dbReference type="InterPro" id="IPR013324">
    <property type="entry name" value="RNA_pol_sigma_r3/r4-like"/>
</dbReference>
<name>A0A162K716_9BACL</name>
<dbReference type="RefSeq" id="WP_068534217.1">
    <property type="nucleotide sequence ID" value="NZ_LVJH01000027.1"/>
</dbReference>
<evidence type="ECO:0000256" key="5">
    <source>
        <dbReference type="ARBA" id="ARBA00023163"/>
    </source>
</evidence>
<evidence type="ECO:0000259" key="6">
    <source>
        <dbReference type="Pfam" id="PF04542"/>
    </source>
</evidence>
<evidence type="ECO:0000256" key="4">
    <source>
        <dbReference type="ARBA" id="ARBA00023125"/>
    </source>
</evidence>
<feature type="domain" description="RNA polymerase sigma-70 region 4" evidence="7">
    <location>
        <begin position="119"/>
        <end position="164"/>
    </location>
</feature>
<evidence type="ECO:0000256" key="3">
    <source>
        <dbReference type="ARBA" id="ARBA00023082"/>
    </source>
</evidence>
<keyword evidence="4" id="KW-0238">DNA-binding</keyword>
<keyword evidence="5" id="KW-0804">Transcription</keyword>
<dbReference type="SUPFAM" id="SSF88659">
    <property type="entry name" value="Sigma3 and sigma4 domains of RNA polymerase sigma factors"/>
    <property type="match status" value="1"/>
</dbReference>
<dbReference type="Gene3D" id="1.10.1740.10">
    <property type="match status" value="1"/>
</dbReference>
<dbReference type="InterPro" id="IPR039425">
    <property type="entry name" value="RNA_pol_sigma-70-like"/>
</dbReference>
<dbReference type="Gene3D" id="1.10.10.10">
    <property type="entry name" value="Winged helix-like DNA-binding domain superfamily/Winged helix DNA-binding domain"/>
    <property type="match status" value="1"/>
</dbReference>
<organism evidence="8 9">
    <name type="scientific">Paenibacillus glacialis</name>
    <dbReference type="NCBI Taxonomy" id="494026"/>
    <lineage>
        <taxon>Bacteria</taxon>
        <taxon>Bacillati</taxon>
        <taxon>Bacillota</taxon>
        <taxon>Bacilli</taxon>
        <taxon>Bacillales</taxon>
        <taxon>Paenibacillaceae</taxon>
        <taxon>Paenibacillus</taxon>
    </lineage>
</organism>
<dbReference type="SUPFAM" id="SSF88946">
    <property type="entry name" value="Sigma2 domain of RNA polymerase sigma factors"/>
    <property type="match status" value="1"/>
</dbReference>
<dbReference type="STRING" id="494026.PGLA_15320"/>
<evidence type="ECO:0000313" key="9">
    <source>
        <dbReference type="Proteomes" id="UP000076967"/>
    </source>
</evidence>
<keyword evidence="2" id="KW-0805">Transcription regulation</keyword>
<dbReference type="GO" id="GO:0016987">
    <property type="term" value="F:sigma factor activity"/>
    <property type="evidence" value="ECO:0007669"/>
    <property type="project" value="UniProtKB-KW"/>
</dbReference>
<evidence type="ECO:0000256" key="1">
    <source>
        <dbReference type="ARBA" id="ARBA00010641"/>
    </source>
</evidence>
<accession>A0A162K716</accession>
<dbReference type="Proteomes" id="UP000076967">
    <property type="component" value="Unassembled WGS sequence"/>
</dbReference>
<feature type="domain" description="RNA polymerase sigma-70 region 2" evidence="6">
    <location>
        <begin position="19"/>
        <end position="85"/>
    </location>
</feature>
<dbReference type="AlphaFoldDB" id="A0A162K716"/>
<dbReference type="GO" id="GO:0003677">
    <property type="term" value="F:DNA binding"/>
    <property type="evidence" value="ECO:0007669"/>
    <property type="project" value="UniProtKB-KW"/>
</dbReference>
<dbReference type="PANTHER" id="PTHR43133:SF51">
    <property type="entry name" value="RNA POLYMERASE SIGMA FACTOR"/>
    <property type="match status" value="1"/>
</dbReference>
<dbReference type="OrthoDB" id="9782703at2"/>
<keyword evidence="9" id="KW-1185">Reference proteome</keyword>
<sequence length="174" mass="20428">MIRLIDKARSGDDKAFLELFQVYESDIYRTAFVYVKNQSDALDVVQETAYRSFKSVKNLKEAKYFKTWLIKIAISCSIDLLRKRKNVVQMKAVMMEQITEDVQEDIDLEVTVQELVELLDEDEKSVVILRFYHDLTIKEVAETLNIPLGTAKTLLYRALKKLRKEWKGDGYYEQ</sequence>
<dbReference type="PANTHER" id="PTHR43133">
    <property type="entry name" value="RNA POLYMERASE ECF-TYPE SIGMA FACTO"/>
    <property type="match status" value="1"/>
</dbReference>
<evidence type="ECO:0000313" key="8">
    <source>
        <dbReference type="EMBL" id="OAB41648.1"/>
    </source>
</evidence>
<dbReference type="CDD" id="cd06171">
    <property type="entry name" value="Sigma70_r4"/>
    <property type="match status" value="1"/>
</dbReference>
<comment type="caution">
    <text evidence="8">The sequence shown here is derived from an EMBL/GenBank/DDBJ whole genome shotgun (WGS) entry which is preliminary data.</text>
</comment>
<evidence type="ECO:0000259" key="7">
    <source>
        <dbReference type="Pfam" id="PF04545"/>
    </source>
</evidence>
<protein>
    <submittedName>
        <fullName evidence="8">RNA polymerase</fullName>
    </submittedName>
</protein>
<dbReference type="InterPro" id="IPR036388">
    <property type="entry name" value="WH-like_DNA-bd_sf"/>
</dbReference>
<reference evidence="8 9" key="1">
    <citation type="submission" date="2016-03" db="EMBL/GenBank/DDBJ databases">
        <title>Draft genome sequence of Paenibacillus glacialis DSM 22343.</title>
        <authorList>
            <person name="Shin S.-K."/>
            <person name="Yi H."/>
        </authorList>
    </citation>
    <scope>NUCLEOTIDE SEQUENCE [LARGE SCALE GENOMIC DNA]</scope>
    <source>
        <strain evidence="8 9">DSM 22343</strain>
    </source>
</reference>
<dbReference type="Pfam" id="PF04542">
    <property type="entry name" value="Sigma70_r2"/>
    <property type="match status" value="1"/>
</dbReference>